<dbReference type="GeneID" id="74947287"/>
<keyword evidence="2" id="KW-1185">Reference proteome</keyword>
<name>A0A060HT30_9ARCH</name>
<dbReference type="AlphaFoldDB" id="A0A060HT30"/>
<evidence type="ECO:0000313" key="1">
    <source>
        <dbReference type="EMBL" id="AIC16307.1"/>
    </source>
</evidence>
<proteinExistence type="predicted"/>
<dbReference type="STRING" id="926571.NVIE_020480"/>
<sequence length="103" mass="11823">MQKNFTSFLSVKKKNVFAVHHKAAAKDARALERSSWYAFTIFSGWMGGKKYSGNERSVIITMIIYHMREIWPLQPPASRTITVKKIHSKGKRGGERNVIKDRA</sequence>
<accession>A0A060HT30</accession>
<gene>
    <name evidence="1" type="ORF">NVIE_020480</name>
</gene>
<dbReference type="RefSeq" id="WP_075055096.1">
    <property type="nucleotide sequence ID" value="NZ_CP007536.1"/>
</dbReference>
<dbReference type="HOGENOM" id="CLU_2257463_0_0_2"/>
<evidence type="ECO:0000313" key="2">
    <source>
        <dbReference type="Proteomes" id="UP000027093"/>
    </source>
</evidence>
<dbReference type="EMBL" id="CP007536">
    <property type="protein sequence ID" value="AIC16307.1"/>
    <property type="molecule type" value="Genomic_DNA"/>
</dbReference>
<dbReference type="KEGG" id="nvn:NVIE_020480"/>
<dbReference type="Proteomes" id="UP000027093">
    <property type="component" value="Chromosome"/>
</dbReference>
<reference evidence="1 2" key="1">
    <citation type="journal article" date="2014" name="Int. J. Syst. Evol. Microbiol.">
        <title>Nitrososphaera viennensis gen. nov., sp. nov., an aerobic and mesophilic, ammonia-oxidizing archaeon from soil and a member of the archaeal phylum Thaumarchaeota.</title>
        <authorList>
            <person name="Stieglmeier M."/>
            <person name="Klingl A."/>
            <person name="Alves R.J."/>
            <person name="Rittmann S.K."/>
            <person name="Melcher M."/>
            <person name="Leisch N."/>
            <person name="Schleper C."/>
        </authorList>
    </citation>
    <scope>NUCLEOTIDE SEQUENCE [LARGE SCALE GENOMIC DNA]</scope>
    <source>
        <strain evidence="1">EN76</strain>
    </source>
</reference>
<protein>
    <submittedName>
        <fullName evidence="1">Uncharacterized protein</fullName>
    </submittedName>
</protein>
<organism evidence="1 2">
    <name type="scientific">Nitrososphaera viennensis EN76</name>
    <dbReference type="NCBI Taxonomy" id="926571"/>
    <lineage>
        <taxon>Archaea</taxon>
        <taxon>Nitrososphaerota</taxon>
        <taxon>Nitrososphaeria</taxon>
        <taxon>Nitrososphaerales</taxon>
        <taxon>Nitrososphaeraceae</taxon>
        <taxon>Nitrososphaera</taxon>
    </lineage>
</organism>